<accession>A0A517Y719</accession>
<dbReference type="Pfam" id="PF07394">
    <property type="entry name" value="DUF1501"/>
    <property type="match status" value="1"/>
</dbReference>
<dbReference type="Gene3D" id="3.40.720.10">
    <property type="entry name" value="Alkaline Phosphatase, subunit A"/>
    <property type="match status" value="1"/>
</dbReference>
<reference evidence="2 3" key="1">
    <citation type="submission" date="2019-02" db="EMBL/GenBank/DDBJ databases">
        <title>Deep-cultivation of Planctomycetes and their phenomic and genomic characterization uncovers novel biology.</title>
        <authorList>
            <person name="Wiegand S."/>
            <person name="Jogler M."/>
            <person name="Boedeker C."/>
            <person name="Pinto D."/>
            <person name="Vollmers J."/>
            <person name="Rivas-Marin E."/>
            <person name="Kohn T."/>
            <person name="Peeters S.H."/>
            <person name="Heuer A."/>
            <person name="Rast P."/>
            <person name="Oberbeckmann S."/>
            <person name="Bunk B."/>
            <person name="Jeske O."/>
            <person name="Meyerdierks A."/>
            <person name="Storesund J.E."/>
            <person name="Kallscheuer N."/>
            <person name="Luecker S."/>
            <person name="Lage O.M."/>
            <person name="Pohl T."/>
            <person name="Merkel B.J."/>
            <person name="Hornburger P."/>
            <person name="Mueller R.-W."/>
            <person name="Bruemmer F."/>
            <person name="Labrenz M."/>
            <person name="Spormann A.M."/>
            <person name="Op den Camp H."/>
            <person name="Overmann J."/>
            <person name="Amann R."/>
            <person name="Jetten M.S.M."/>
            <person name="Mascher T."/>
            <person name="Medema M.H."/>
            <person name="Devos D.P."/>
            <person name="Kaster A.-K."/>
            <person name="Ovreas L."/>
            <person name="Rohde M."/>
            <person name="Galperin M.Y."/>
            <person name="Jogler C."/>
        </authorList>
    </citation>
    <scope>NUCLEOTIDE SEQUENCE [LARGE SCALE GENOMIC DNA]</scope>
    <source>
        <strain evidence="2 3">ETA_A8</strain>
    </source>
</reference>
<name>A0A517Y719_9BACT</name>
<keyword evidence="1" id="KW-0732">Signal</keyword>
<dbReference type="AlphaFoldDB" id="A0A517Y719"/>
<organism evidence="2 3">
    <name type="scientific">Anatilimnocola aggregata</name>
    <dbReference type="NCBI Taxonomy" id="2528021"/>
    <lineage>
        <taxon>Bacteria</taxon>
        <taxon>Pseudomonadati</taxon>
        <taxon>Planctomycetota</taxon>
        <taxon>Planctomycetia</taxon>
        <taxon>Pirellulales</taxon>
        <taxon>Pirellulaceae</taxon>
        <taxon>Anatilimnocola</taxon>
    </lineage>
</organism>
<dbReference type="Proteomes" id="UP000315017">
    <property type="component" value="Chromosome"/>
</dbReference>
<sequence precursor="true">MFPAEFSTRRRLWLQAAGLGLLGFSRSGLATTLHAADAKQAEPQKTRRHCLVLWMTGGPTQTDTFDMKPGHANGGEFKEVATAAAGLKFSEHLPKLGKLANHLAVIRSLSTKEGDHGRGTYLMRTGHQPQGPIQYPGIGSSLSKALGSEEDAVPQNVAIAPYRAFNPQAFGPGFLGPRYSPLTVGANDSLQPPMPGTASYAEMKVDDLVPPSHVSKQEMNERLELWKSLQASFLATHRGPVPVAQNTVYQRALKLMDSRAAEAFDLTQEPSAVRDAYGRSRFGQGCLMARRLIERGVSFVEVSLGDLAENRIGWDTHIANFAAVKTLSTELDAGWGTLMEELQDRGLLASTTILWIGEFGRTPKINMQGGRDHFPAAWSCVLAGGGIKGGQAYGQTSDDGETVEEGKVDVGDVLATLCTAAGIDPETKNVSDQGRPIKLAEGKPIRELLA</sequence>
<evidence type="ECO:0000313" key="2">
    <source>
        <dbReference type="EMBL" id="QDU26029.1"/>
    </source>
</evidence>
<dbReference type="PANTHER" id="PTHR43737:SF1">
    <property type="entry name" value="DUF1501 DOMAIN-CONTAINING PROTEIN"/>
    <property type="match status" value="1"/>
</dbReference>
<keyword evidence="3" id="KW-1185">Reference proteome</keyword>
<protein>
    <recommendedName>
        <fullName evidence="4">DUF1501 domain-containing protein</fullName>
    </recommendedName>
</protein>
<evidence type="ECO:0000313" key="3">
    <source>
        <dbReference type="Proteomes" id="UP000315017"/>
    </source>
</evidence>
<gene>
    <name evidence="2" type="ORF">ETAA8_11010</name>
</gene>
<evidence type="ECO:0008006" key="4">
    <source>
        <dbReference type="Google" id="ProtNLM"/>
    </source>
</evidence>
<dbReference type="EMBL" id="CP036274">
    <property type="protein sequence ID" value="QDU26029.1"/>
    <property type="molecule type" value="Genomic_DNA"/>
</dbReference>
<proteinExistence type="predicted"/>
<dbReference type="OrthoDB" id="127333at2"/>
<dbReference type="RefSeq" id="WP_145085941.1">
    <property type="nucleotide sequence ID" value="NZ_CP036274.1"/>
</dbReference>
<evidence type="ECO:0000256" key="1">
    <source>
        <dbReference type="SAM" id="SignalP"/>
    </source>
</evidence>
<dbReference type="SUPFAM" id="SSF53649">
    <property type="entry name" value="Alkaline phosphatase-like"/>
    <property type="match status" value="1"/>
</dbReference>
<feature type="signal peptide" evidence="1">
    <location>
        <begin position="1"/>
        <end position="30"/>
    </location>
</feature>
<feature type="chain" id="PRO_5021761324" description="DUF1501 domain-containing protein" evidence="1">
    <location>
        <begin position="31"/>
        <end position="450"/>
    </location>
</feature>
<dbReference type="InterPro" id="IPR010869">
    <property type="entry name" value="DUF1501"/>
</dbReference>
<dbReference type="InterPro" id="IPR017850">
    <property type="entry name" value="Alkaline_phosphatase_core_sf"/>
</dbReference>
<dbReference type="KEGG" id="aagg:ETAA8_11010"/>
<dbReference type="PANTHER" id="PTHR43737">
    <property type="entry name" value="BLL7424 PROTEIN"/>
    <property type="match status" value="1"/>
</dbReference>